<reference evidence="1" key="1">
    <citation type="submission" date="2021-10" db="EMBL/GenBank/DDBJ databases">
        <title>Melipona bicolor Genome sequencing and assembly.</title>
        <authorList>
            <person name="Araujo N.S."/>
            <person name="Arias M.C."/>
        </authorList>
    </citation>
    <scope>NUCLEOTIDE SEQUENCE</scope>
    <source>
        <strain evidence="1">USP_2M_L1-L4_2017</strain>
        <tissue evidence="1">Whole body</tissue>
    </source>
</reference>
<name>A0AA40KIR9_9HYME</name>
<gene>
    <name evidence="1" type="ORF">K0M31_009769</name>
</gene>
<organism evidence="1 2">
    <name type="scientific">Melipona bicolor</name>
    <dbReference type="NCBI Taxonomy" id="60889"/>
    <lineage>
        <taxon>Eukaryota</taxon>
        <taxon>Metazoa</taxon>
        <taxon>Ecdysozoa</taxon>
        <taxon>Arthropoda</taxon>
        <taxon>Hexapoda</taxon>
        <taxon>Insecta</taxon>
        <taxon>Pterygota</taxon>
        <taxon>Neoptera</taxon>
        <taxon>Endopterygota</taxon>
        <taxon>Hymenoptera</taxon>
        <taxon>Apocrita</taxon>
        <taxon>Aculeata</taxon>
        <taxon>Apoidea</taxon>
        <taxon>Anthophila</taxon>
        <taxon>Apidae</taxon>
        <taxon>Melipona</taxon>
    </lineage>
</organism>
<evidence type="ECO:0000313" key="2">
    <source>
        <dbReference type="Proteomes" id="UP001177670"/>
    </source>
</evidence>
<evidence type="ECO:0000313" key="1">
    <source>
        <dbReference type="EMBL" id="KAK1121919.1"/>
    </source>
</evidence>
<dbReference type="Proteomes" id="UP001177670">
    <property type="component" value="Unassembled WGS sequence"/>
</dbReference>
<keyword evidence="2" id="KW-1185">Reference proteome</keyword>
<proteinExistence type="predicted"/>
<dbReference type="AlphaFoldDB" id="A0AA40KIR9"/>
<accession>A0AA40KIR9</accession>
<protein>
    <submittedName>
        <fullName evidence="1">Uncharacterized protein</fullName>
    </submittedName>
</protein>
<comment type="caution">
    <text evidence="1">The sequence shown here is derived from an EMBL/GenBank/DDBJ whole genome shotgun (WGS) entry which is preliminary data.</text>
</comment>
<dbReference type="EMBL" id="JAHYIQ010000024">
    <property type="protein sequence ID" value="KAK1121919.1"/>
    <property type="molecule type" value="Genomic_DNA"/>
</dbReference>
<sequence length="108" mass="12169">MWTSLPEIVLYWKNLRLVSNEIKSGKTSQCEATVADGEADKMAKFLHLQQYQIDTNDVQLEKTCVFKRPTPKVLDPASRYTFDRCKNSLLSSDVKLSSGGEGRVSLRG</sequence>